<dbReference type="PANTHER" id="PTHR33737">
    <property type="entry name" value="OS05G0121800 PROTEIN"/>
    <property type="match status" value="1"/>
</dbReference>
<dbReference type="AlphaFoldDB" id="A0A9W7I4Y2"/>
<proteinExistence type="predicted"/>
<dbReference type="OrthoDB" id="1931260at2759"/>
<feature type="compositionally biased region" description="Low complexity" evidence="1">
    <location>
        <begin position="451"/>
        <end position="466"/>
    </location>
</feature>
<protein>
    <submittedName>
        <fullName evidence="2">Uncharacterized protein</fullName>
    </submittedName>
</protein>
<sequence length="1280" mass="139355">MEIAEEDNDSLLLQLQQTLTDAVSTFDPSFFSCSPLHFPTSNPTDVKAQNPSFSSNINKENIDNTEHKSELQKLSLEPQTMKRKKKGGCYNLRKSLAWDRAFFTEEGVLNSTELSLITGNFSKLSGEKLLAIEEEPGGSLSSDSPDLQALENNLFKELPCNNINTKEANKIAISSLRQKSSASASCSMLKQNVLSVHDVNRSGSKRGGCPRPVIPANVSTTKAAVKEPKIFKLPAPKSGSSTARSSPNLNKPKRNQSVQAAVSAHRSIGLTGSNKSTRSTQNDAKSSLSSRSQINKLSAIQPKRNVKSSPLASHSSAQSQHPLVTKPDNGLKVNQDLVVASGHVSINNEAVSNKIASLPQSHCHIGGNTQYSHPQMTKPSGLRMPSPSLGFFTQSKTIASHNVQSSTKTCNNPKSYIPIFSKLGVLNSTFEISTPKKVHVVASDVAAIKNSRTPSTESSVPSSASSLCKDFRPNSRDDKLRRVEEVSCNSYNHELTNYQQQLHTIDGLKPQTDHAEFQCSDNKLHLQSQSSEQVKLDCKRENLVIPRSPDHIGGEFKDPHFVPHHGLLVKSGLKADDAGNQLSGNVQNNSMTEDFDLFPKLHSCDVHSSNIHGSPIVNIDQISIHHSHEHSSKPAETEQVKPCTFEDDQKTNEIQRQHINDGSLLKEVEPSEEFLSLNRIHRNDGTVGAIDFNQQSHVADAQKQSLECKLPLESSSYLLNVSEADNLLAHVNGVNKKLAEQPPIPDPCIVVETAFQDDYGSHSNDCLLHGEIFSSDNFARQNELANSNAPCRIPSALQNCVHEMAEVVECLNAENEASVCTDTQCNHDNQLLYEATPSKGLERIEEDQETGAITACDIGVSNDCQRSGNWDARQMDDSNSISPLGLVDAISEPGEKIKFCHFNAPGMLTNSLMDKQDDCEAIAQDELIQSSLKAGNAFLDNPILETCHGLFSVERKFLVESQNFDSDNCAGVGPRNKGSFIQAVEGPSDMSHVRTDEPSKKCAAGDNEMTNGSFSKDACLLSFNDGISFDSCKVILFTSAENNNNFAVVENLNKPQELQNSVSAMPERGKFGLSVTEEISTYVKINLSDNNSDGCNDAIMPDYKQSGQVTSLNVGFTSLSKDQVSGAENTCKSQAFCSLTEESTSSIKTNRISSNGSFLGEEVNRLENDVPQELHGSVTHVEATGSTSLVEETGNDRKHVSPLVKPPLKAVPFSDEWLAAFEAAGEEILTMKSGAVQNSPKDKSLPEPGPWSPVRKKNNQGVGPFDCTKYTNTNVPPSFE</sequence>
<evidence type="ECO:0000256" key="1">
    <source>
        <dbReference type="SAM" id="MobiDB-lite"/>
    </source>
</evidence>
<feature type="region of interest" description="Disordered" evidence="1">
    <location>
        <begin position="451"/>
        <end position="471"/>
    </location>
</feature>
<name>A0A9W7I4Y2_HIBTR</name>
<dbReference type="Proteomes" id="UP001165190">
    <property type="component" value="Unassembled WGS sequence"/>
</dbReference>
<feature type="region of interest" description="Disordered" evidence="1">
    <location>
        <begin position="225"/>
        <end position="329"/>
    </location>
</feature>
<feature type="compositionally biased region" description="Polar residues" evidence="1">
    <location>
        <begin position="1269"/>
        <end position="1280"/>
    </location>
</feature>
<feature type="compositionally biased region" description="Low complexity" evidence="1">
    <location>
        <begin position="308"/>
        <end position="323"/>
    </location>
</feature>
<evidence type="ECO:0000313" key="2">
    <source>
        <dbReference type="EMBL" id="GMI89053.1"/>
    </source>
</evidence>
<keyword evidence="3" id="KW-1185">Reference proteome</keyword>
<comment type="caution">
    <text evidence="2">The sequence shown here is derived from an EMBL/GenBank/DDBJ whole genome shotgun (WGS) entry which is preliminary data.</text>
</comment>
<dbReference type="InterPro" id="IPR045882">
    <property type="entry name" value="GPT1/2"/>
</dbReference>
<feature type="region of interest" description="Disordered" evidence="1">
    <location>
        <begin position="1233"/>
        <end position="1280"/>
    </location>
</feature>
<evidence type="ECO:0000313" key="3">
    <source>
        <dbReference type="Proteomes" id="UP001165190"/>
    </source>
</evidence>
<dbReference type="GO" id="GO:0008017">
    <property type="term" value="F:microtubule binding"/>
    <property type="evidence" value="ECO:0007669"/>
    <property type="project" value="InterPro"/>
</dbReference>
<gene>
    <name evidence="2" type="ORF">HRI_002574600</name>
</gene>
<dbReference type="EMBL" id="BSYR01000022">
    <property type="protein sequence ID" value="GMI89053.1"/>
    <property type="molecule type" value="Genomic_DNA"/>
</dbReference>
<feature type="compositionally biased region" description="Polar residues" evidence="1">
    <location>
        <begin position="270"/>
        <end position="298"/>
    </location>
</feature>
<dbReference type="PANTHER" id="PTHR33737:SF19">
    <property type="entry name" value="BNAA10G12980D PROTEIN"/>
    <property type="match status" value="1"/>
</dbReference>
<reference evidence="2" key="1">
    <citation type="submission" date="2023-05" db="EMBL/GenBank/DDBJ databases">
        <title>Genome and transcriptome analyses reveal genes involved in the formation of fine ridges on petal epidermal cells in Hibiscus trionum.</title>
        <authorList>
            <person name="Koshimizu S."/>
            <person name="Masuda S."/>
            <person name="Ishii T."/>
            <person name="Shirasu K."/>
            <person name="Hoshino A."/>
            <person name="Arita M."/>
        </authorList>
    </citation>
    <scope>NUCLEOTIDE SEQUENCE</scope>
    <source>
        <strain evidence="2">Hamamatsu line</strain>
    </source>
</reference>
<organism evidence="2 3">
    <name type="scientific">Hibiscus trionum</name>
    <name type="common">Flower of an hour</name>
    <dbReference type="NCBI Taxonomy" id="183268"/>
    <lineage>
        <taxon>Eukaryota</taxon>
        <taxon>Viridiplantae</taxon>
        <taxon>Streptophyta</taxon>
        <taxon>Embryophyta</taxon>
        <taxon>Tracheophyta</taxon>
        <taxon>Spermatophyta</taxon>
        <taxon>Magnoliopsida</taxon>
        <taxon>eudicotyledons</taxon>
        <taxon>Gunneridae</taxon>
        <taxon>Pentapetalae</taxon>
        <taxon>rosids</taxon>
        <taxon>malvids</taxon>
        <taxon>Malvales</taxon>
        <taxon>Malvaceae</taxon>
        <taxon>Malvoideae</taxon>
        <taxon>Hibiscus</taxon>
    </lineage>
</organism>
<accession>A0A9W7I4Y2</accession>
<feature type="compositionally biased region" description="Polar residues" evidence="1">
    <location>
        <begin position="238"/>
        <end position="260"/>
    </location>
</feature>